<dbReference type="Proteomes" id="UP000271708">
    <property type="component" value="Chromosome"/>
</dbReference>
<evidence type="ECO:0000313" key="12">
    <source>
        <dbReference type="Proteomes" id="UP000271708"/>
    </source>
</evidence>
<dbReference type="Gene3D" id="3.40.50.1110">
    <property type="entry name" value="SGNH hydrolase"/>
    <property type="match status" value="1"/>
</dbReference>
<dbReference type="InterPro" id="IPR002656">
    <property type="entry name" value="Acyl_transf_3_dom"/>
</dbReference>
<feature type="transmembrane region" description="Helical" evidence="9">
    <location>
        <begin position="437"/>
        <end position="456"/>
    </location>
</feature>
<evidence type="ECO:0000259" key="10">
    <source>
        <dbReference type="Pfam" id="PF01757"/>
    </source>
</evidence>
<dbReference type="SUPFAM" id="SSF52266">
    <property type="entry name" value="SGNH hydrolase"/>
    <property type="match status" value="1"/>
</dbReference>
<comment type="subcellular location">
    <subcellularLocation>
        <location evidence="1">Cell membrane</location>
        <topology evidence="1">Multi-pass membrane protein</topology>
    </subcellularLocation>
</comment>
<protein>
    <submittedName>
        <fullName evidence="11">Acyltransferase family protein</fullName>
    </submittedName>
</protein>
<dbReference type="GO" id="GO:0005886">
    <property type="term" value="C:plasma membrane"/>
    <property type="evidence" value="ECO:0007669"/>
    <property type="project" value="UniProtKB-SubCell"/>
</dbReference>
<evidence type="ECO:0000256" key="9">
    <source>
        <dbReference type="SAM" id="Phobius"/>
    </source>
</evidence>
<dbReference type="EMBL" id="CP044548">
    <property type="protein sequence ID" value="QFQ30560.2"/>
    <property type="molecule type" value="Genomic_DNA"/>
</dbReference>
<feature type="transmembrane region" description="Helical" evidence="9">
    <location>
        <begin position="315"/>
        <end position="336"/>
    </location>
</feature>
<gene>
    <name evidence="11" type="ORF">EEW87_010035</name>
</gene>
<feature type="transmembrane region" description="Helical" evidence="9">
    <location>
        <begin position="261"/>
        <end position="281"/>
    </location>
</feature>
<organism evidence="11 12">
    <name type="scientific">Janibacter melonis</name>
    <dbReference type="NCBI Taxonomy" id="262209"/>
    <lineage>
        <taxon>Bacteria</taxon>
        <taxon>Bacillati</taxon>
        <taxon>Actinomycetota</taxon>
        <taxon>Actinomycetes</taxon>
        <taxon>Micrococcales</taxon>
        <taxon>Intrasporangiaceae</taxon>
        <taxon>Janibacter</taxon>
    </lineage>
</organism>
<evidence type="ECO:0000256" key="4">
    <source>
        <dbReference type="ARBA" id="ARBA00022692"/>
    </source>
</evidence>
<keyword evidence="2" id="KW-1003">Cell membrane</keyword>
<accession>A0A5P8FNB8</accession>
<evidence type="ECO:0000256" key="8">
    <source>
        <dbReference type="SAM" id="MobiDB-lite"/>
    </source>
</evidence>
<feature type="transmembrane region" description="Helical" evidence="9">
    <location>
        <begin position="130"/>
        <end position="149"/>
    </location>
</feature>
<evidence type="ECO:0000256" key="6">
    <source>
        <dbReference type="ARBA" id="ARBA00023136"/>
    </source>
</evidence>
<dbReference type="KEGG" id="jme:EEW87_010035"/>
<keyword evidence="3 11" id="KW-0808">Transferase</keyword>
<dbReference type="Pfam" id="PF01757">
    <property type="entry name" value="Acyl_transf_3"/>
    <property type="match status" value="1"/>
</dbReference>
<keyword evidence="6 9" id="KW-0472">Membrane</keyword>
<feature type="transmembrane region" description="Helical" evidence="9">
    <location>
        <begin position="386"/>
        <end position="404"/>
    </location>
</feature>
<feature type="transmembrane region" description="Helical" evidence="9">
    <location>
        <begin position="87"/>
        <end position="109"/>
    </location>
</feature>
<evidence type="ECO:0000256" key="2">
    <source>
        <dbReference type="ARBA" id="ARBA00022475"/>
    </source>
</evidence>
<name>A0A5P8FNB8_9MICO</name>
<dbReference type="GO" id="GO:0016747">
    <property type="term" value="F:acyltransferase activity, transferring groups other than amino-acyl groups"/>
    <property type="evidence" value="ECO:0007669"/>
    <property type="project" value="InterPro"/>
</dbReference>
<feature type="transmembrane region" description="Helical" evidence="9">
    <location>
        <begin position="293"/>
        <end position="309"/>
    </location>
</feature>
<evidence type="ECO:0000256" key="1">
    <source>
        <dbReference type="ARBA" id="ARBA00004651"/>
    </source>
</evidence>
<keyword evidence="4 9" id="KW-0812">Transmembrane</keyword>
<evidence type="ECO:0000256" key="5">
    <source>
        <dbReference type="ARBA" id="ARBA00022989"/>
    </source>
</evidence>
<evidence type="ECO:0000256" key="7">
    <source>
        <dbReference type="ARBA" id="ARBA00023315"/>
    </source>
</evidence>
<dbReference type="AlphaFoldDB" id="A0A5P8FNB8"/>
<evidence type="ECO:0000256" key="3">
    <source>
        <dbReference type="ARBA" id="ARBA00022679"/>
    </source>
</evidence>
<evidence type="ECO:0000313" key="11">
    <source>
        <dbReference type="EMBL" id="QFQ30560.2"/>
    </source>
</evidence>
<keyword evidence="5 9" id="KW-1133">Transmembrane helix</keyword>
<feature type="transmembrane region" description="Helical" evidence="9">
    <location>
        <begin position="221"/>
        <end position="241"/>
    </location>
</feature>
<dbReference type="InterPro" id="IPR050879">
    <property type="entry name" value="Acyltransferase_3"/>
</dbReference>
<dbReference type="PANTHER" id="PTHR23028:SF53">
    <property type="entry name" value="ACYL_TRANSF_3 DOMAIN-CONTAINING PROTEIN"/>
    <property type="match status" value="1"/>
</dbReference>
<feature type="domain" description="Acyltransferase 3" evidence="10">
    <location>
        <begin position="63"/>
        <end position="401"/>
    </location>
</feature>
<dbReference type="InterPro" id="IPR036514">
    <property type="entry name" value="SGNH_hydro_sf"/>
</dbReference>
<keyword evidence="7 11" id="KW-0012">Acyltransferase</keyword>
<sequence>MPRTLAPQAVSARPRCASPGLSQAAHSVPLVGAAIPTTTPAQDTSRPLPDGVLPARTPRGHLAGLDGLRALAIVAVVLFHLDPAWLPGGFLGVDVFFVISGFLITTLLVREREQSGTVDLRGFWTRRARRLLPALLVCVPACILIARTVEADLLVGIRRQALGALTFSTNWLEIAGGSDYFHSTSPQLFMNFWSLAVEEQFYLVWPLATIALLAVRRHLGLSWGAIATAVLGIGVVSAVLMAVRYDPDFVTRVYYGTDTHLVGLMLGAAMAMSWAGPTRAGTTSPTWHRYRRHLLVAAGLVLLALLALADEGSAWTFRLGIPLASLATAVLLLGAVDRPGRLRSTLELAPLRWIGTRSYGIYLWHWPVILVIGQDLPSAAGTGEFVWTRAWAVLVTIAIADLSFRLVETPVRRLGFGGALRALGRSLHWATPRARQVGAGVIVVSGLVLAVVLLTAPDKTSTQATLEENAAQAAAPRASTEDQVDEGNPDFTMPKGSQIDVFGDSMAVGSVHALRYYFPGVQIDAKSNRQWSDGQRAVEQAGDSLRRAVVLAFGTNAGTDERTVRALLDEIGPDRMVVLVNLHADRLSRIEGDNDTLETIAKDYPNVAIADWDAAVAKDPSQLQADGIHPSLSGAHVYSKVIRQAFADLSEKHTGKPVRLKELPMP</sequence>
<feature type="region of interest" description="Disordered" evidence="8">
    <location>
        <begin position="470"/>
        <end position="489"/>
    </location>
</feature>
<dbReference type="PANTHER" id="PTHR23028">
    <property type="entry name" value="ACETYLTRANSFERASE"/>
    <property type="match status" value="1"/>
</dbReference>
<dbReference type="GO" id="GO:0009103">
    <property type="term" value="P:lipopolysaccharide biosynthetic process"/>
    <property type="evidence" value="ECO:0007669"/>
    <property type="project" value="TreeGrafter"/>
</dbReference>
<feature type="transmembrane region" description="Helical" evidence="9">
    <location>
        <begin position="357"/>
        <end position="374"/>
    </location>
</feature>
<feature type="transmembrane region" description="Helical" evidence="9">
    <location>
        <begin position="192"/>
        <end position="214"/>
    </location>
</feature>
<reference evidence="11 12" key="1">
    <citation type="submission" date="2019-09" db="EMBL/GenBank/DDBJ databases">
        <title>Complete Genome Sequence of Janibacter melonis M714 with both human health impact and industrial applications.</title>
        <authorList>
            <person name="Jin M."/>
            <person name="Zhao Q.R."/>
        </authorList>
    </citation>
    <scope>NUCLEOTIDE SEQUENCE [LARGE SCALE GENOMIC DNA]</scope>
    <source>
        <strain evidence="11 12">M714</strain>
    </source>
</reference>
<proteinExistence type="predicted"/>